<dbReference type="AlphaFoldDB" id="A0AAV0WAV1"/>
<sequence>MSNTSNDIIHQSPFHQFQLQSGYLLKFHRADVNLRSPDKNPINNDLCTYLHGSIVLLFFCLAVYQNTIHIEAT</sequence>
<evidence type="ECO:0000313" key="1">
    <source>
        <dbReference type="EMBL" id="CAI6352971.1"/>
    </source>
</evidence>
<accession>A0AAV0WAV1</accession>
<comment type="caution">
    <text evidence="1">The sequence shown here is derived from an EMBL/GenBank/DDBJ whole genome shotgun (WGS) entry which is preliminary data.</text>
</comment>
<gene>
    <name evidence="1" type="ORF">MEUPH1_LOCUS9152</name>
</gene>
<name>A0AAV0WAV1_9HEMI</name>
<keyword evidence="2" id="KW-1185">Reference proteome</keyword>
<reference evidence="1 2" key="1">
    <citation type="submission" date="2023-01" db="EMBL/GenBank/DDBJ databases">
        <authorList>
            <person name="Whitehead M."/>
        </authorList>
    </citation>
    <scope>NUCLEOTIDE SEQUENCE [LARGE SCALE GENOMIC DNA]</scope>
</reference>
<proteinExistence type="predicted"/>
<evidence type="ECO:0000313" key="2">
    <source>
        <dbReference type="Proteomes" id="UP001160148"/>
    </source>
</evidence>
<organism evidence="1 2">
    <name type="scientific">Macrosiphum euphorbiae</name>
    <name type="common">potato aphid</name>
    <dbReference type="NCBI Taxonomy" id="13131"/>
    <lineage>
        <taxon>Eukaryota</taxon>
        <taxon>Metazoa</taxon>
        <taxon>Ecdysozoa</taxon>
        <taxon>Arthropoda</taxon>
        <taxon>Hexapoda</taxon>
        <taxon>Insecta</taxon>
        <taxon>Pterygota</taxon>
        <taxon>Neoptera</taxon>
        <taxon>Paraneoptera</taxon>
        <taxon>Hemiptera</taxon>
        <taxon>Sternorrhyncha</taxon>
        <taxon>Aphidomorpha</taxon>
        <taxon>Aphidoidea</taxon>
        <taxon>Aphididae</taxon>
        <taxon>Macrosiphini</taxon>
        <taxon>Macrosiphum</taxon>
    </lineage>
</organism>
<dbReference type="EMBL" id="CARXXK010000002">
    <property type="protein sequence ID" value="CAI6352971.1"/>
    <property type="molecule type" value="Genomic_DNA"/>
</dbReference>
<dbReference type="Proteomes" id="UP001160148">
    <property type="component" value="Unassembled WGS sequence"/>
</dbReference>
<protein>
    <submittedName>
        <fullName evidence="1">Uncharacterized protein</fullName>
    </submittedName>
</protein>